<dbReference type="NCBIfam" id="TIGR04371">
    <property type="entry name" value="methyltran_NanM"/>
    <property type="match status" value="1"/>
</dbReference>
<gene>
    <name evidence="1" type="ORF">PQG43_08200</name>
</gene>
<dbReference type="InterPro" id="IPR030807">
    <property type="entry name" value="Methyltran_NanM"/>
</dbReference>
<dbReference type="RefSeq" id="WP_276344345.1">
    <property type="nucleotide sequence ID" value="NZ_JARJOW010000005.1"/>
</dbReference>
<organism evidence="1 2">
    <name type="scientific">Aquirufa aurantiipilula</name>
    <dbReference type="NCBI Taxonomy" id="2696561"/>
    <lineage>
        <taxon>Bacteria</taxon>
        <taxon>Pseudomonadati</taxon>
        <taxon>Bacteroidota</taxon>
        <taxon>Cytophagia</taxon>
        <taxon>Cytophagales</taxon>
        <taxon>Flectobacillaceae</taxon>
        <taxon>Aquirufa</taxon>
    </lineage>
</organism>
<dbReference type="GO" id="GO:0032259">
    <property type="term" value="P:methylation"/>
    <property type="evidence" value="ECO:0007669"/>
    <property type="project" value="UniProtKB-KW"/>
</dbReference>
<evidence type="ECO:0000313" key="1">
    <source>
        <dbReference type="EMBL" id="MDF5690840.1"/>
    </source>
</evidence>
<protein>
    <submittedName>
        <fullName evidence="1">Sugar O-methyltransferase</fullName>
        <ecNumber evidence="1">2.1.1.-</ecNumber>
    </submittedName>
</protein>
<sequence>MILRGSKAIDFLSEQAVKEDPGASSHWKFYHSNFSFKDGEMKGIQGFGGNRVPYEGFRKLVHQFFQKPYRNMAEKFDSFGQIDQSANIITRKQNRAYDLDVLRQSITLSFLKNHCPNQLNGQSAVWVIGDGFASMTSLLLANKLAKRVVLVNLTKTLLVDLYYLRLWLGVGEFEKVVKLYSSEIDGEDIPHETHDQEFEVIAIQASDYKLLENLNADLVINIASMQEMNPEYIAKYFSEIRKAKKSNEVLFYCCNRVEKVLPDGTLTRIGEYPWLPEDDILVNELCPWHQKYYEFSIPIYKKYDGPIQHRLVKMTNN</sequence>
<dbReference type="EMBL" id="JARJOW010000005">
    <property type="protein sequence ID" value="MDF5690840.1"/>
    <property type="molecule type" value="Genomic_DNA"/>
</dbReference>
<comment type="caution">
    <text evidence="1">The sequence shown here is derived from an EMBL/GenBank/DDBJ whole genome shotgun (WGS) entry which is preliminary data.</text>
</comment>
<dbReference type="GO" id="GO:0008168">
    <property type="term" value="F:methyltransferase activity"/>
    <property type="evidence" value="ECO:0007669"/>
    <property type="project" value="UniProtKB-KW"/>
</dbReference>
<dbReference type="EC" id="2.1.1.-" evidence="1"/>
<dbReference type="Proteomes" id="UP001321344">
    <property type="component" value="Unassembled WGS sequence"/>
</dbReference>
<name>A0ABT6BKW9_9BACT</name>
<proteinExistence type="predicted"/>
<keyword evidence="2" id="KW-1185">Reference proteome</keyword>
<reference evidence="1 2" key="1">
    <citation type="submission" date="2023-03" db="EMBL/GenBank/DDBJ databases">
        <title>Genome sequencing of Aquirufa.</title>
        <authorList>
            <person name="Pitt A."/>
            <person name="Hahn M.W."/>
        </authorList>
    </citation>
    <scope>NUCLEOTIDE SEQUENCE [LARGE SCALE GENOMIC DNA]</scope>
    <source>
        <strain evidence="1 2">WAEICH-18A</strain>
    </source>
</reference>
<accession>A0ABT6BKW9</accession>
<evidence type="ECO:0000313" key="2">
    <source>
        <dbReference type="Proteomes" id="UP001321344"/>
    </source>
</evidence>
<keyword evidence="1" id="KW-0489">Methyltransferase</keyword>
<keyword evidence="1" id="KW-0808">Transferase</keyword>